<dbReference type="EMBL" id="JAUIZM010000006">
    <property type="protein sequence ID" value="KAK1378959.1"/>
    <property type="molecule type" value="Genomic_DNA"/>
</dbReference>
<dbReference type="Proteomes" id="UP001237642">
    <property type="component" value="Unassembled WGS sequence"/>
</dbReference>
<keyword evidence="2" id="KW-1185">Reference proteome</keyword>
<comment type="caution">
    <text evidence="1">The sequence shown here is derived from an EMBL/GenBank/DDBJ whole genome shotgun (WGS) entry which is preliminary data.</text>
</comment>
<accession>A0AAD8I5Q7</accession>
<reference evidence="1" key="1">
    <citation type="submission" date="2023-02" db="EMBL/GenBank/DDBJ databases">
        <title>Genome of toxic invasive species Heracleum sosnowskyi carries increased number of genes despite the absence of recent whole-genome duplications.</title>
        <authorList>
            <person name="Schelkunov M."/>
            <person name="Shtratnikova V."/>
            <person name="Makarenko M."/>
            <person name="Klepikova A."/>
            <person name="Omelchenko D."/>
            <person name="Novikova G."/>
            <person name="Obukhova E."/>
            <person name="Bogdanov V."/>
            <person name="Penin A."/>
            <person name="Logacheva M."/>
        </authorList>
    </citation>
    <scope>NUCLEOTIDE SEQUENCE</scope>
    <source>
        <strain evidence="1">Hsosn_3</strain>
        <tissue evidence="1">Leaf</tissue>
    </source>
</reference>
<reference evidence="1" key="2">
    <citation type="submission" date="2023-05" db="EMBL/GenBank/DDBJ databases">
        <authorList>
            <person name="Schelkunov M.I."/>
        </authorList>
    </citation>
    <scope>NUCLEOTIDE SEQUENCE</scope>
    <source>
        <strain evidence="1">Hsosn_3</strain>
        <tissue evidence="1">Leaf</tissue>
    </source>
</reference>
<evidence type="ECO:0000313" key="1">
    <source>
        <dbReference type="EMBL" id="KAK1378959.1"/>
    </source>
</evidence>
<sequence>MFVSFIMYYLGCRAEFDGYCEGELVKKLSLLITEAYKDAHQKSIQAEVYQGLIYRLRSSSADRYACLVVEPSNESSENLVGVVDVTFLRDDDVLKNLPRDTDEYLYISSIAVSTNFRYF</sequence>
<gene>
    <name evidence="1" type="ORF">POM88_025703</name>
</gene>
<name>A0AAD8I5Q7_9APIA</name>
<organism evidence="1 2">
    <name type="scientific">Heracleum sosnowskyi</name>
    <dbReference type="NCBI Taxonomy" id="360622"/>
    <lineage>
        <taxon>Eukaryota</taxon>
        <taxon>Viridiplantae</taxon>
        <taxon>Streptophyta</taxon>
        <taxon>Embryophyta</taxon>
        <taxon>Tracheophyta</taxon>
        <taxon>Spermatophyta</taxon>
        <taxon>Magnoliopsida</taxon>
        <taxon>eudicotyledons</taxon>
        <taxon>Gunneridae</taxon>
        <taxon>Pentapetalae</taxon>
        <taxon>asterids</taxon>
        <taxon>campanulids</taxon>
        <taxon>Apiales</taxon>
        <taxon>Apiaceae</taxon>
        <taxon>Apioideae</taxon>
        <taxon>apioid superclade</taxon>
        <taxon>Tordylieae</taxon>
        <taxon>Tordyliinae</taxon>
        <taxon>Heracleum</taxon>
    </lineage>
</organism>
<evidence type="ECO:0000313" key="2">
    <source>
        <dbReference type="Proteomes" id="UP001237642"/>
    </source>
</evidence>
<protein>
    <submittedName>
        <fullName evidence="1">Uncharacterized protein</fullName>
    </submittedName>
</protein>
<dbReference type="AlphaFoldDB" id="A0AAD8I5Q7"/>
<proteinExistence type="predicted"/>